<protein>
    <submittedName>
        <fullName evidence="6">ABC-type oligopeptide transport system substrate-binding subunit</fullName>
    </submittedName>
</protein>
<comment type="subcellular location">
    <subcellularLocation>
        <location evidence="1">Cell envelope</location>
    </subcellularLocation>
</comment>
<dbReference type="Pfam" id="PF00496">
    <property type="entry name" value="SBP_bac_5"/>
    <property type="match status" value="1"/>
</dbReference>
<dbReference type="GO" id="GO:0030288">
    <property type="term" value="C:outer membrane-bounded periplasmic space"/>
    <property type="evidence" value="ECO:0007669"/>
    <property type="project" value="UniProtKB-ARBA"/>
</dbReference>
<accession>A0A4R1XR71</accession>
<dbReference type="InterPro" id="IPR030678">
    <property type="entry name" value="Peptide/Ni-bd"/>
</dbReference>
<dbReference type="InterPro" id="IPR039424">
    <property type="entry name" value="SBP_5"/>
</dbReference>
<proteinExistence type="inferred from homology"/>
<dbReference type="AlphaFoldDB" id="A0A4R1XR71"/>
<dbReference type="GO" id="GO:1904680">
    <property type="term" value="F:peptide transmembrane transporter activity"/>
    <property type="evidence" value="ECO:0007669"/>
    <property type="project" value="TreeGrafter"/>
</dbReference>
<dbReference type="SUPFAM" id="SSF53850">
    <property type="entry name" value="Periplasmic binding protein-like II"/>
    <property type="match status" value="1"/>
</dbReference>
<evidence type="ECO:0000256" key="2">
    <source>
        <dbReference type="ARBA" id="ARBA00005695"/>
    </source>
</evidence>
<feature type="domain" description="Solute-binding protein family 5" evidence="5">
    <location>
        <begin position="121"/>
        <end position="554"/>
    </location>
</feature>
<evidence type="ECO:0000259" key="5">
    <source>
        <dbReference type="Pfam" id="PF00496"/>
    </source>
</evidence>
<dbReference type="Proteomes" id="UP000294963">
    <property type="component" value="Unassembled WGS sequence"/>
</dbReference>
<dbReference type="Gene3D" id="3.10.105.10">
    <property type="entry name" value="Dipeptide-binding Protein, Domain 3"/>
    <property type="match status" value="1"/>
</dbReference>
<reference evidence="6 7" key="1">
    <citation type="submission" date="2019-03" db="EMBL/GenBank/DDBJ databases">
        <title>Genomic analyses of the natural microbiome of Caenorhabditis elegans.</title>
        <authorList>
            <person name="Samuel B."/>
        </authorList>
    </citation>
    <scope>NUCLEOTIDE SEQUENCE [LARGE SCALE GENOMIC DNA]</scope>
    <source>
        <strain evidence="6 7">JUb89</strain>
    </source>
</reference>
<evidence type="ECO:0000256" key="1">
    <source>
        <dbReference type="ARBA" id="ARBA00004196"/>
    </source>
</evidence>
<evidence type="ECO:0000313" key="7">
    <source>
        <dbReference type="Proteomes" id="UP000294963"/>
    </source>
</evidence>
<dbReference type="PANTHER" id="PTHR30290:SF10">
    <property type="entry name" value="PERIPLASMIC OLIGOPEPTIDE-BINDING PROTEIN-RELATED"/>
    <property type="match status" value="1"/>
</dbReference>
<keyword evidence="3" id="KW-0813">Transport</keyword>
<evidence type="ECO:0000256" key="3">
    <source>
        <dbReference type="ARBA" id="ARBA00022448"/>
    </source>
</evidence>
<dbReference type="PANTHER" id="PTHR30290">
    <property type="entry name" value="PERIPLASMIC BINDING COMPONENT OF ABC TRANSPORTER"/>
    <property type="match status" value="1"/>
</dbReference>
<gene>
    <name evidence="6" type="ORF">EC844_11184</name>
</gene>
<dbReference type="EMBL" id="SLVJ01000011">
    <property type="protein sequence ID" value="TCM66794.1"/>
    <property type="molecule type" value="Genomic_DNA"/>
</dbReference>
<dbReference type="InterPro" id="IPR000914">
    <property type="entry name" value="SBP_5_dom"/>
</dbReference>
<dbReference type="PIRSF" id="PIRSF002741">
    <property type="entry name" value="MppA"/>
    <property type="match status" value="1"/>
</dbReference>
<dbReference type="GO" id="GO:0043190">
    <property type="term" value="C:ATP-binding cassette (ABC) transporter complex"/>
    <property type="evidence" value="ECO:0007669"/>
    <property type="project" value="InterPro"/>
</dbReference>
<organism evidence="6 7">
    <name type="scientific">Acinetobacter calcoaceticus</name>
    <dbReference type="NCBI Taxonomy" id="471"/>
    <lineage>
        <taxon>Bacteria</taxon>
        <taxon>Pseudomonadati</taxon>
        <taxon>Pseudomonadota</taxon>
        <taxon>Gammaproteobacteria</taxon>
        <taxon>Moraxellales</taxon>
        <taxon>Moraxellaceae</taxon>
        <taxon>Acinetobacter</taxon>
        <taxon>Acinetobacter calcoaceticus/baumannii complex</taxon>
    </lineage>
</organism>
<name>A0A4R1XR71_ACICA</name>
<sequence length="637" mass="71790">MSLKSYNRSRNMSKTIASTSFYSPKKQNFINRAASNCADQARSQARIGNSIKLLISVFSLCILNGISSVNAAPPKVIHSYFRAAETGFDPIKTSDLYSSMINASIYETLYSYDYLASPAKLIPQTAVALPEISADGLTYTIRIKKGIYFSPDPVFKAKKRELTAYDYAYSWKRLLDPQLRSPNAWLIEGKFSGMAQLVQQAEKSGRFNYDAPVAGLQTPDRYTLVLRLNEPDPNLAMMLAHGPTAALAKEVVEHYKNAQGLVMATPVGTGPYVLAKWTPGSRIILNRNPLYRGFIWDFKASNDPADQNIIKQMQGKKMPQIDVVDIQIIQEYETQWLAFKQKQLDWVTLSSAIAADVIKDKQLIPEVAKSGAYLSQSIQPSLSYTYWNMQDPTVGGLSPEKIALRRAIAMSFSAQKYINMLQDGRGFTNVFPVPPGIVGFDPSYNTSIPYSVSAANALLDRYGYKKGPDGYRLKPNGQPLSIELALPSSASGSLLAEFWKRNFDQLNIRFAHKSMLFPDYIKMQKQCQHQMGMQRWIADYPDAENFFQLFYSKNIHGSNFGCIKIPEFDRLYERSRTLSDGPERAQLYKKMARILEVNMVTMVSPIDIESTVIQPYVIGYKDHPTLKTPWLYIDISK</sequence>
<keyword evidence="7" id="KW-1185">Reference proteome</keyword>
<comment type="caution">
    <text evidence="6">The sequence shown here is derived from an EMBL/GenBank/DDBJ whole genome shotgun (WGS) entry which is preliminary data.</text>
</comment>
<comment type="similarity">
    <text evidence="2">Belongs to the bacterial solute-binding protein 5 family.</text>
</comment>
<keyword evidence="4" id="KW-0732">Signal</keyword>
<evidence type="ECO:0000313" key="6">
    <source>
        <dbReference type="EMBL" id="TCM66794.1"/>
    </source>
</evidence>
<dbReference type="Gene3D" id="3.90.76.10">
    <property type="entry name" value="Dipeptide-binding Protein, Domain 1"/>
    <property type="match status" value="1"/>
</dbReference>
<dbReference type="Gene3D" id="3.40.190.10">
    <property type="entry name" value="Periplasmic binding protein-like II"/>
    <property type="match status" value="1"/>
</dbReference>
<dbReference type="GO" id="GO:0015833">
    <property type="term" value="P:peptide transport"/>
    <property type="evidence" value="ECO:0007669"/>
    <property type="project" value="TreeGrafter"/>
</dbReference>
<evidence type="ECO:0000256" key="4">
    <source>
        <dbReference type="ARBA" id="ARBA00022729"/>
    </source>
</evidence>